<dbReference type="AlphaFoldDB" id="A0A7S3BNM8"/>
<name>A0A7S3BNM8_9EUKA</name>
<gene>
    <name evidence="1" type="ORF">HERI1096_LOCUS32540</name>
</gene>
<accession>A0A7S3BNM8</accession>
<dbReference type="EMBL" id="HBHX01058932">
    <property type="protein sequence ID" value="CAE0139014.1"/>
    <property type="molecule type" value="Transcribed_RNA"/>
</dbReference>
<proteinExistence type="predicted"/>
<sequence length="104" mass="11081">MCVVRSCASGPLLARCMDFVNHDPRAVHMLSIVHRPHVEAGACSMQHTMDPCRMLAACAREDDATSHECAFAHIQHCGLDRLAAYGASLCALCSTRSAGVSGPN</sequence>
<reference evidence="1" key="1">
    <citation type="submission" date="2021-01" db="EMBL/GenBank/DDBJ databases">
        <authorList>
            <person name="Corre E."/>
            <person name="Pelletier E."/>
            <person name="Niang G."/>
            <person name="Scheremetjew M."/>
            <person name="Finn R."/>
            <person name="Kale V."/>
            <person name="Holt S."/>
            <person name="Cochrane G."/>
            <person name="Meng A."/>
            <person name="Brown T."/>
            <person name="Cohen L."/>
        </authorList>
    </citation>
    <scope>NUCLEOTIDE SEQUENCE</scope>
    <source>
        <strain evidence="1">CCMP281</strain>
    </source>
</reference>
<evidence type="ECO:0000313" key="1">
    <source>
        <dbReference type="EMBL" id="CAE0139014.1"/>
    </source>
</evidence>
<organism evidence="1">
    <name type="scientific">Haptolina ericina</name>
    <dbReference type="NCBI Taxonomy" id="156174"/>
    <lineage>
        <taxon>Eukaryota</taxon>
        <taxon>Haptista</taxon>
        <taxon>Haptophyta</taxon>
        <taxon>Prymnesiophyceae</taxon>
        <taxon>Prymnesiales</taxon>
        <taxon>Prymnesiaceae</taxon>
        <taxon>Haptolina</taxon>
    </lineage>
</organism>
<protein>
    <submittedName>
        <fullName evidence="1">Uncharacterized protein</fullName>
    </submittedName>
</protein>